<protein>
    <submittedName>
        <fullName evidence="5">Metal ABC transporter ATP-binding protein</fullName>
    </submittedName>
</protein>
<dbReference type="Gene3D" id="3.40.50.300">
    <property type="entry name" value="P-loop containing nucleotide triphosphate hydrolases"/>
    <property type="match status" value="1"/>
</dbReference>
<name>A0ABV5AJE8_9BACL</name>
<keyword evidence="2" id="KW-0547">Nucleotide-binding</keyword>
<gene>
    <name evidence="5" type="ORF">KKP3000_001588</name>
</gene>
<keyword evidence="3 5" id="KW-0067">ATP-binding</keyword>
<dbReference type="PROSITE" id="PS50893">
    <property type="entry name" value="ABC_TRANSPORTER_2"/>
    <property type="match status" value="1"/>
</dbReference>
<comment type="caution">
    <text evidence="5">The sequence shown here is derived from an EMBL/GenBank/DDBJ whole genome shotgun (WGS) entry which is preliminary data.</text>
</comment>
<keyword evidence="1" id="KW-0813">Transport</keyword>
<evidence type="ECO:0000256" key="3">
    <source>
        <dbReference type="ARBA" id="ARBA00022840"/>
    </source>
</evidence>
<dbReference type="CDD" id="cd03235">
    <property type="entry name" value="ABC_Metallic_Cations"/>
    <property type="match status" value="1"/>
</dbReference>
<dbReference type="PANTHER" id="PTHR42734">
    <property type="entry name" value="METAL TRANSPORT SYSTEM ATP-BINDING PROTEIN TM_0124-RELATED"/>
    <property type="match status" value="1"/>
</dbReference>
<evidence type="ECO:0000313" key="6">
    <source>
        <dbReference type="Proteomes" id="UP001579974"/>
    </source>
</evidence>
<dbReference type="RefSeq" id="WP_275473347.1">
    <property type="nucleotide sequence ID" value="NZ_CP162940.1"/>
</dbReference>
<reference evidence="5 6" key="1">
    <citation type="journal article" date="2024" name="Int. J. Mol. Sci.">
        <title>Exploration of Alicyclobacillus spp. Genome in Search of Antibiotic Resistance.</title>
        <authorList>
            <person name="Bucka-Kolendo J."/>
            <person name="Kiousi D.E."/>
            <person name="Dekowska A."/>
            <person name="Mikolajczuk-Szczyrba A."/>
            <person name="Karadedos D.M."/>
            <person name="Michael P."/>
            <person name="Galanis A."/>
            <person name="Sokolowska B."/>
        </authorList>
    </citation>
    <scope>NUCLEOTIDE SEQUENCE [LARGE SCALE GENOMIC DNA]</scope>
    <source>
        <strain evidence="5 6">KKP 3000</strain>
    </source>
</reference>
<dbReference type="GO" id="GO:0005524">
    <property type="term" value="F:ATP binding"/>
    <property type="evidence" value="ECO:0007669"/>
    <property type="project" value="UniProtKB-KW"/>
</dbReference>
<dbReference type="PROSITE" id="PS00211">
    <property type="entry name" value="ABC_TRANSPORTER_1"/>
    <property type="match status" value="1"/>
</dbReference>
<organism evidence="5 6">
    <name type="scientific">Alicyclobacillus fastidiosus</name>
    <dbReference type="NCBI Taxonomy" id="392011"/>
    <lineage>
        <taxon>Bacteria</taxon>
        <taxon>Bacillati</taxon>
        <taxon>Bacillota</taxon>
        <taxon>Bacilli</taxon>
        <taxon>Bacillales</taxon>
        <taxon>Alicyclobacillaceae</taxon>
        <taxon>Alicyclobacillus</taxon>
    </lineage>
</organism>
<dbReference type="SMART" id="SM00382">
    <property type="entry name" value="AAA"/>
    <property type="match status" value="1"/>
</dbReference>
<dbReference type="InterPro" id="IPR003439">
    <property type="entry name" value="ABC_transporter-like_ATP-bd"/>
</dbReference>
<dbReference type="SUPFAM" id="SSF52540">
    <property type="entry name" value="P-loop containing nucleoside triphosphate hydrolases"/>
    <property type="match status" value="1"/>
</dbReference>
<dbReference type="InterPro" id="IPR050153">
    <property type="entry name" value="Metal_Ion_Import_ABC"/>
</dbReference>
<dbReference type="InterPro" id="IPR027417">
    <property type="entry name" value="P-loop_NTPase"/>
</dbReference>
<dbReference type="Proteomes" id="UP001579974">
    <property type="component" value="Unassembled WGS sequence"/>
</dbReference>
<sequence>MMQMKEEKTGDDVLSLKGIQVRFDDRLVLQNIQFSIRPGEFVGLIGPNGAGKTTLLRVILGLLAPNNGTVTVAGQPVKHGNPLVGYVPQKIHLDSDTPLRARDLVALGLDGHRWGLPLPSRSRRQKVDEVLRAVDALGFADSPVGRLSGGEQQRLLIAQALLTQPKVLLLDEPLSNLDIRSAHEVVRLVARIARSQGIAVLLVAHDMNPLLDVMDKVVYLAAGNSAIGTIEEVIQNDVLSRLYGYDVEVLRVRGRVLVVGGSNDTTTDLLQPTHHSNLRRLEESD</sequence>
<dbReference type="InterPro" id="IPR017871">
    <property type="entry name" value="ABC_transporter-like_CS"/>
</dbReference>
<proteinExistence type="predicted"/>
<dbReference type="EMBL" id="JBDXSU010000021">
    <property type="protein sequence ID" value="MFB5192389.1"/>
    <property type="molecule type" value="Genomic_DNA"/>
</dbReference>
<dbReference type="Pfam" id="PF00005">
    <property type="entry name" value="ABC_tran"/>
    <property type="match status" value="1"/>
</dbReference>
<evidence type="ECO:0000259" key="4">
    <source>
        <dbReference type="PROSITE" id="PS50893"/>
    </source>
</evidence>
<evidence type="ECO:0000313" key="5">
    <source>
        <dbReference type="EMBL" id="MFB5192389.1"/>
    </source>
</evidence>
<evidence type="ECO:0000256" key="2">
    <source>
        <dbReference type="ARBA" id="ARBA00022741"/>
    </source>
</evidence>
<accession>A0ABV5AJE8</accession>
<dbReference type="InterPro" id="IPR003593">
    <property type="entry name" value="AAA+_ATPase"/>
</dbReference>
<evidence type="ECO:0000256" key="1">
    <source>
        <dbReference type="ARBA" id="ARBA00022448"/>
    </source>
</evidence>
<feature type="domain" description="ABC transporter" evidence="4">
    <location>
        <begin position="14"/>
        <end position="247"/>
    </location>
</feature>
<keyword evidence="6" id="KW-1185">Reference proteome</keyword>